<dbReference type="EC" id="2.1.1.266" evidence="1"/>
<keyword evidence="1 2" id="KW-0808">Transferase</keyword>
<feature type="binding site" evidence="1">
    <location>
        <begin position="144"/>
        <end position="145"/>
    </location>
    <ligand>
        <name>S-adenosyl-L-methionine</name>
        <dbReference type="ChEBI" id="CHEBI:59789"/>
    </ligand>
</feature>
<feature type="binding site" evidence="1">
    <location>
        <position position="165"/>
    </location>
    <ligand>
        <name>S-adenosyl-L-methionine</name>
        <dbReference type="ChEBI" id="CHEBI:59789"/>
    </ligand>
</feature>
<comment type="function">
    <text evidence="1">Specifically methylates the adenine in position 2030 of 23S rRNA.</text>
</comment>
<dbReference type="SUPFAM" id="SSF53335">
    <property type="entry name" value="S-adenosyl-L-methionine-dependent methyltransferases"/>
    <property type="match status" value="1"/>
</dbReference>
<dbReference type="InterPro" id="IPR029063">
    <property type="entry name" value="SAM-dependent_MTases_sf"/>
</dbReference>
<sequence length="281" mass="31004">MNYRHAYHAGNFADCMKHALLARILLYLGQKEAPYRVIDTHAGIGLYDLAGIEAGKTLEWQDGIARLATPLAGEAEALLAPYRAALADVAARFGAARYPGSPMLASLLMRRQDRAIFVEKHPADVHLLEENLGRDRRLKVLELDGWTALKAMIPPVERRGVVLIDPPYEVEGELAHLGQALVEARRKWSGGIFAGWYPIKDLAAPEELADFLRAAGVPKILRLEMLIDRADDASRLNGSGLIVINPPWTLAHEAEILLPALAERLARGDRVGFRCDWLAGE</sequence>
<keyword evidence="1" id="KW-0949">S-adenosyl-L-methionine</keyword>
<feature type="binding site" evidence="1">
    <location>
        <position position="18"/>
    </location>
    <ligand>
        <name>S-adenosyl-L-methionine</name>
        <dbReference type="ChEBI" id="CHEBI:59789"/>
    </ligand>
</feature>
<feature type="active site" description="Proton acceptor" evidence="1">
    <location>
        <position position="165"/>
    </location>
</feature>
<comment type="caution">
    <text evidence="2">The sequence shown here is derived from an EMBL/GenBank/DDBJ whole genome shotgun (WGS) entry which is preliminary data.</text>
</comment>
<protein>
    <recommendedName>
        <fullName evidence="1">Ribosomal RNA large subunit methyltransferase J</fullName>
        <ecNumber evidence="1">2.1.1.266</ecNumber>
    </recommendedName>
    <alternativeName>
        <fullName evidence="1">23S rRNA (adenine(2030)-N6)-methyltransferase</fullName>
    </alternativeName>
    <alternativeName>
        <fullName evidence="1">23S rRNA m6A2030 methyltransferase</fullName>
    </alternativeName>
</protein>
<feature type="site" description="Interaction with substrate rRNA" evidence="1">
    <location>
        <position position="3"/>
    </location>
</feature>
<dbReference type="PANTHER" id="PTHR37426:SF1">
    <property type="entry name" value="RIBOSOMAL RNA LARGE SUBUNIT METHYLTRANSFERASE J"/>
    <property type="match status" value="1"/>
</dbReference>
<gene>
    <name evidence="1" type="primary">rlmJ</name>
    <name evidence="2" type="ORF">FHS82_002032</name>
</gene>
<feature type="binding site" evidence="1">
    <location>
        <position position="41"/>
    </location>
    <ligand>
        <name>S-adenosyl-L-methionine</name>
        <dbReference type="ChEBI" id="CHEBI:59789"/>
    </ligand>
</feature>
<comment type="catalytic activity">
    <reaction evidence="1">
        <text>adenosine(2030) in 23S rRNA + S-adenosyl-L-methionine = N(6)-methyladenosine(2030) in 23S rRNA + S-adenosyl-L-homocysteine + H(+)</text>
        <dbReference type="Rhea" id="RHEA:43736"/>
        <dbReference type="Rhea" id="RHEA-COMP:10668"/>
        <dbReference type="Rhea" id="RHEA-COMP:10669"/>
        <dbReference type="ChEBI" id="CHEBI:15378"/>
        <dbReference type="ChEBI" id="CHEBI:57856"/>
        <dbReference type="ChEBI" id="CHEBI:59789"/>
        <dbReference type="ChEBI" id="CHEBI:74411"/>
        <dbReference type="ChEBI" id="CHEBI:74449"/>
        <dbReference type="EC" id="2.1.1.266"/>
    </reaction>
</comment>
<dbReference type="Gene3D" id="3.40.50.150">
    <property type="entry name" value="Vaccinia Virus protein VP39"/>
    <property type="match status" value="1"/>
</dbReference>
<feature type="binding site" evidence="1">
    <location>
        <position position="119"/>
    </location>
    <ligand>
        <name>S-adenosyl-L-methionine</name>
        <dbReference type="ChEBI" id="CHEBI:59789"/>
    </ligand>
</feature>
<dbReference type="Proteomes" id="UP001429580">
    <property type="component" value="Unassembled WGS sequence"/>
</dbReference>
<comment type="subunit">
    <text evidence="1">Monomer.</text>
</comment>
<keyword evidence="3" id="KW-1185">Reference proteome</keyword>
<evidence type="ECO:0000256" key="1">
    <source>
        <dbReference type="HAMAP-Rule" id="MF_00934"/>
    </source>
</evidence>
<evidence type="ECO:0000313" key="2">
    <source>
        <dbReference type="EMBL" id="NIJ58190.1"/>
    </source>
</evidence>
<reference evidence="2 3" key="1">
    <citation type="submission" date="2020-03" db="EMBL/GenBank/DDBJ databases">
        <title>Genomic Encyclopedia of Type Strains, Phase IV (KMG-IV): sequencing the most valuable type-strain genomes for metagenomic binning, comparative biology and taxonomic classification.</title>
        <authorList>
            <person name="Goeker M."/>
        </authorList>
    </citation>
    <scope>NUCLEOTIDE SEQUENCE [LARGE SCALE GENOMIC DNA]</scope>
    <source>
        <strain evidence="2 3">DSM 103870</strain>
    </source>
</reference>
<proteinExistence type="inferred from homology"/>
<evidence type="ECO:0000313" key="3">
    <source>
        <dbReference type="Proteomes" id="UP001429580"/>
    </source>
</evidence>
<dbReference type="EMBL" id="JAASQI010000004">
    <property type="protein sequence ID" value="NIJ58190.1"/>
    <property type="molecule type" value="Genomic_DNA"/>
</dbReference>
<dbReference type="RefSeq" id="WP_166951892.1">
    <property type="nucleotide sequence ID" value="NZ_JAASQI010000004.1"/>
</dbReference>
<name>A0ABX0V1K5_9HYPH</name>
<keyword evidence="1 2" id="KW-0489">Methyltransferase</keyword>
<keyword evidence="1" id="KW-0694">RNA-binding</keyword>
<dbReference type="Pfam" id="PF04378">
    <property type="entry name" value="RsmJ"/>
    <property type="match status" value="1"/>
</dbReference>
<organism evidence="2 3">
    <name type="scientific">Pseudochelatococcus lubricantis</name>
    <dbReference type="NCBI Taxonomy" id="1538102"/>
    <lineage>
        <taxon>Bacteria</taxon>
        <taxon>Pseudomonadati</taxon>
        <taxon>Pseudomonadota</taxon>
        <taxon>Alphaproteobacteria</taxon>
        <taxon>Hyphomicrobiales</taxon>
        <taxon>Chelatococcaceae</taxon>
        <taxon>Pseudochelatococcus</taxon>
    </lineage>
</organism>
<comment type="similarity">
    <text evidence="1">Belongs to the RlmJ family.</text>
</comment>
<dbReference type="InterPro" id="IPR007473">
    <property type="entry name" value="RlmJ"/>
</dbReference>
<dbReference type="PANTHER" id="PTHR37426">
    <property type="entry name" value="RIBOSOMAL RNA LARGE SUBUNIT METHYLTRANSFERASE J"/>
    <property type="match status" value="1"/>
</dbReference>
<keyword evidence="1" id="KW-0698">rRNA processing</keyword>
<dbReference type="GO" id="GO:0036307">
    <property type="term" value="F:23S rRNA (adenine(2030)-N(6))-methyltransferase activity"/>
    <property type="evidence" value="ECO:0007669"/>
    <property type="project" value="UniProtKB-EC"/>
</dbReference>
<dbReference type="HAMAP" id="MF_00934">
    <property type="entry name" value="23SrRNA_methyltr_J"/>
    <property type="match status" value="1"/>
</dbReference>
<feature type="binding site" evidence="1">
    <location>
        <position position="101"/>
    </location>
    <ligand>
        <name>S-adenosyl-L-methionine</name>
        <dbReference type="ChEBI" id="CHEBI:59789"/>
    </ligand>
</feature>
<accession>A0ABX0V1K5</accession>